<protein>
    <recommendedName>
        <fullName evidence="3">Tryptophan/threonine-rich plasmodium antigen C-terminal domain-containing protein</fullName>
    </recommendedName>
</protein>
<dbReference type="EMBL" id="KQ001663">
    <property type="protein sequence ID" value="KJP88305.1"/>
    <property type="molecule type" value="Genomic_DNA"/>
</dbReference>
<gene>
    <name evidence="4" type="ORF">AK88_02086</name>
</gene>
<dbReference type="AlphaFoldDB" id="A0A0D9QMJ8"/>
<proteinExistence type="predicted"/>
<dbReference type="RefSeq" id="XP_012335143.1">
    <property type="nucleotide sequence ID" value="XM_012479720.1"/>
</dbReference>
<dbReference type="VEuPathDB" id="PlasmoDB:AK88_02086"/>
<name>A0A0D9QMJ8_PLAFR</name>
<feature type="region of interest" description="Disordered" evidence="1">
    <location>
        <begin position="390"/>
        <end position="433"/>
    </location>
</feature>
<accession>A0A0D9QMJ8</accession>
<feature type="compositionally biased region" description="Basic residues" evidence="1">
    <location>
        <begin position="281"/>
        <end position="296"/>
    </location>
</feature>
<evidence type="ECO:0000256" key="1">
    <source>
        <dbReference type="SAM" id="MobiDB-lite"/>
    </source>
</evidence>
<keyword evidence="2" id="KW-1133">Transmembrane helix</keyword>
<dbReference type="OrthoDB" id="387551at2759"/>
<dbReference type="Pfam" id="PF12319">
    <property type="entry name" value="TryThrA_C"/>
    <property type="match status" value="1"/>
</dbReference>
<sequence>MESSKDSGSITNQKSSFTKLKVHQSDILFCVNVSFLKFCAHFVVLAFALYIVIKHFFPSVFKKLNNKLNSNTLNYIKHERGYVDESEEKAKTDLGNEDVFEDAHEEVYTSLTEISTGEGAIGVLEATNCDKEKEDEKGKGDNQIQESETNVANIYTKYNTKKNEEVKNEVKEADYISMVEGKDLKKKEESDDNNAKEGEKYNLIPENNDTVVNTWETYSWKKKGTSTYGIKENDEKLSDNAKNDQDLTEAKENNDNEAAYSMNVKNITNNVEKGVDESTSKRKGQGKKYVYKKKPKNFQIKKEEQDNERPGTSYSSQRGEGGCRNRRKMSSVSLLNVRKINESETDNYELKVGEGNIHYYSENDLSKLGENDEDNTVSINDKMKLDTRKVKKKIVKGKKKDAANEDAKGKDLNKRNLKKNRKKDPKEEEDTSKDLKRAVSLDVIYNNDLEAMDDEIEDDKSHEWKMNEWSKWLIKTKEDCEFFNTSIENKRKRWLEKKEKEFDVWLMNLNNGWMHYRVNEENEYKSKAMKNASTWDDSQWEQWIQTEGKKSMEADLTKWLNDNETFWYDWISKEWAQWKNIKMLQWLSVDWKHKEDETFGHYKSSKFINMLHKKKRSKWMKWKERSDKEKEEWNNWIKSKENYYLNYKWDEWLKWKKDKRVFCGPQFLALINKWISNKQWTVWIEDQKDATL</sequence>
<evidence type="ECO:0000256" key="2">
    <source>
        <dbReference type="SAM" id="Phobius"/>
    </source>
</evidence>
<feature type="transmembrane region" description="Helical" evidence="2">
    <location>
        <begin position="27"/>
        <end position="53"/>
    </location>
</feature>
<feature type="compositionally biased region" description="Basic residues" evidence="1">
    <location>
        <begin position="390"/>
        <end position="399"/>
    </location>
</feature>
<dbReference type="GeneID" id="24267400"/>
<dbReference type="Proteomes" id="UP000054561">
    <property type="component" value="Unassembled WGS sequence"/>
</dbReference>
<organism evidence="4 5">
    <name type="scientific">Plasmodium fragile</name>
    <dbReference type="NCBI Taxonomy" id="5857"/>
    <lineage>
        <taxon>Eukaryota</taxon>
        <taxon>Sar</taxon>
        <taxon>Alveolata</taxon>
        <taxon>Apicomplexa</taxon>
        <taxon>Aconoidasida</taxon>
        <taxon>Haemosporida</taxon>
        <taxon>Plasmodiidae</taxon>
        <taxon>Plasmodium</taxon>
        <taxon>Plasmodium (Plasmodium)</taxon>
    </lineage>
</organism>
<keyword evidence="2" id="KW-0472">Membrane</keyword>
<feature type="domain" description="Tryptophan/threonine-rich plasmodium antigen C-terminal" evidence="3">
    <location>
        <begin position="468"/>
        <end position="683"/>
    </location>
</feature>
<feature type="compositionally biased region" description="Basic and acidic residues" evidence="1">
    <location>
        <begin position="400"/>
        <end position="414"/>
    </location>
</feature>
<evidence type="ECO:0000259" key="3">
    <source>
        <dbReference type="Pfam" id="PF12319"/>
    </source>
</evidence>
<keyword evidence="5" id="KW-1185">Reference proteome</keyword>
<evidence type="ECO:0000313" key="4">
    <source>
        <dbReference type="EMBL" id="KJP88305.1"/>
    </source>
</evidence>
<feature type="compositionally biased region" description="Basic and acidic residues" evidence="1">
    <location>
        <begin position="300"/>
        <end position="309"/>
    </location>
</feature>
<dbReference type="OMA" id="MQINPME"/>
<feature type="region of interest" description="Disordered" evidence="1">
    <location>
        <begin position="271"/>
        <end position="327"/>
    </location>
</feature>
<dbReference type="InterPro" id="IPR022089">
    <property type="entry name" value="Plasmodium-antigen_C"/>
</dbReference>
<keyword evidence="2" id="KW-0812">Transmembrane</keyword>
<evidence type="ECO:0000313" key="5">
    <source>
        <dbReference type="Proteomes" id="UP000054561"/>
    </source>
</evidence>
<reference evidence="4 5" key="1">
    <citation type="submission" date="2014-03" db="EMBL/GenBank/DDBJ databases">
        <title>The Genome Sequence of Plasmodium fragile nilgiri.</title>
        <authorList>
            <consortium name="The Broad Institute Genomics Platform"/>
            <consortium name="The Broad Institute Genome Sequencing Center for Infectious Disease"/>
            <person name="Neafsey D."/>
            <person name="Duraisingh M."/>
            <person name="Young S.K."/>
            <person name="Zeng Q."/>
            <person name="Gargeya S."/>
            <person name="Abouelleil A."/>
            <person name="Alvarado L."/>
            <person name="Chapman S.B."/>
            <person name="Gainer-Dewar J."/>
            <person name="Goldberg J."/>
            <person name="Griggs A."/>
            <person name="Gujja S."/>
            <person name="Hansen M."/>
            <person name="Howarth C."/>
            <person name="Imamovic A."/>
            <person name="Larimer J."/>
            <person name="Pearson M."/>
            <person name="Poon T.W."/>
            <person name="Priest M."/>
            <person name="Roberts A."/>
            <person name="Saif S."/>
            <person name="Shea T."/>
            <person name="Sykes S."/>
            <person name="Wortman J."/>
            <person name="Nusbaum C."/>
            <person name="Birren B."/>
        </authorList>
    </citation>
    <scope>NUCLEOTIDE SEQUENCE [LARGE SCALE GENOMIC DNA]</scope>
    <source>
        <strain evidence="5">nilgiri</strain>
    </source>
</reference>